<keyword evidence="3" id="KW-1185">Reference proteome</keyword>
<accession>A0A8J3VFF3</accession>
<organism evidence="2 3">
    <name type="scientific">Rhizocola hellebori</name>
    <dbReference type="NCBI Taxonomy" id="1392758"/>
    <lineage>
        <taxon>Bacteria</taxon>
        <taxon>Bacillati</taxon>
        <taxon>Actinomycetota</taxon>
        <taxon>Actinomycetes</taxon>
        <taxon>Micromonosporales</taxon>
        <taxon>Micromonosporaceae</taxon>
        <taxon>Rhizocola</taxon>
    </lineage>
</organism>
<dbReference type="Proteomes" id="UP000612899">
    <property type="component" value="Unassembled WGS sequence"/>
</dbReference>
<comment type="caution">
    <text evidence="2">The sequence shown here is derived from an EMBL/GenBank/DDBJ whole genome shotgun (WGS) entry which is preliminary data.</text>
</comment>
<dbReference type="AlphaFoldDB" id="A0A8J3VFF3"/>
<dbReference type="EMBL" id="BONY01000018">
    <property type="protein sequence ID" value="GIH05304.1"/>
    <property type="molecule type" value="Genomic_DNA"/>
</dbReference>
<evidence type="ECO:0000256" key="1">
    <source>
        <dbReference type="SAM" id="MobiDB-lite"/>
    </source>
</evidence>
<evidence type="ECO:0000313" key="2">
    <source>
        <dbReference type="EMBL" id="GIH05304.1"/>
    </source>
</evidence>
<feature type="region of interest" description="Disordered" evidence="1">
    <location>
        <begin position="47"/>
        <end position="85"/>
    </location>
</feature>
<protein>
    <submittedName>
        <fullName evidence="2">Uncharacterized protein</fullName>
    </submittedName>
</protein>
<reference evidence="2" key="1">
    <citation type="submission" date="2021-01" db="EMBL/GenBank/DDBJ databases">
        <title>Whole genome shotgun sequence of Rhizocola hellebori NBRC 109834.</title>
        <authorList>
            <person name="Komaki H."/>
            <person name="Tamura T."/>
        </authorList>
    </citation>
    <scope>NUCLEOTIDE SEQUENCE</scope>
    <source>
        <strain evidence="2">NBRC 109834</strain>
    </source>
</reference>
<evidence type="ECO:0000313" key="3">
    <source>
        <dbReference type="Proteomes" id="UP000612899"/>
    </source>
</evidence>
<sequence length="85" mass="9137">MDPGSDAHDLVMALYGGMSKGERNRIKIRVVPAGRWELHTDDALPGECRRPPRALDLGGPASLVDNGSLRQSPPAYSSATKRALI</sequence>
<gene>
    <name evidence="2" type="ORF">Rhe02_33710</name>
</gene>
<feature type="compositionally biased region" description="Polar residues" evidence="1">
    <location>
        <begin position="68"/>
        <end position="85"/>
    </location>
</feature>
<name>A0A8J3VFF3_9ACTN</name>
<proteinExistence type="predicted"/>